<dbReference type="AlphaFoldDB" id="A0A0M0JRU4"/>
<keyword evidence="1" id="KW-0853">WD repeat</keyword>
<reference evidence="4" key="1">
    <citation type="journal article" date="2015" name="PLoS Genet.">
        <title>Genome Sequence and Transcriptome Analyses of Chrysochromulina tobin: Metabolic Tools for Enhanced Algal Fitness in the Prominent Order Prymnesiales (Haptophyceae).</title>
        <authorList>
            <person name="Hovde B.T."/>
            <person name="Deodato C.R."/>
            <person name="Hunsperger H.M."/>
            <person name="Ryken S.A."/>
            <person name="Yost W."/>
            <person name="Jha R.K."/>
            <person name="Patterson J."/>
            <person name="Monnat R.J. Jr."/>
            <person name="Barlow S.B."/>
            <person name="Starkenburg S.R."/>
            <person name="Cattolico R.A."/>
        </authorList>
    </citation>
    <scope>NUCLEOTIDE SEQUENCE</scope>
    <source>
        <strain evidence="4">CCMP291</strain>
    </source>
</reference>
<evidence type="ECO:0000256" key="2">
    <source>
        <dbReference type="ARBA" id="ARBA00022737"/>
    </source>
</evidence>
<keyword evidence="2" id="KW-0677">Repeat</keyword>
<comment type="caution">
    <text evidence="3">The sequence shown here is derived from an EMBL/GenBank/DDBJ whole genome shotgun (WGS) entry which is preliminary data.</text>
</comment>
<dbReference type="InterPro" id="IPR036322">
    <property type="entry name" value="WD40_repeat_dom_sf"/>
</dbReference>
<dbReference type="SMART" id="SM00320">
    <property type="entry name" value="WD40"/>
    <property type="match status" value="4"/>
</dbReference>
<dbReference type="PANTHER" id="PTHR44019">
    <property type="entry name" value="WD REPEAT-CONTAINING PROTEIN 55"/>
    <property type="match status" value="1"/>
</dbReference>
<proteinExistence type="predicted"/>
<dbReference type="Proteomes" id="UP000037460">
    <property type="component" value="Unassembled WGS sequence"/>
</dbReference>
<sequence length="395" mass="42781">MISSSISKELRTQRAVPVWIGPNGLMKEITARSVDADVDAEDKGGDILSLVPHRGQLLSASMDGDIKVTPVDGRLRSEADAALTRTGGKAFVPSGVRTLSGHRKEVLHVHAYADHVASCSGDGHVLVWSVAHGGAELLRRWTTWGASCVRLDAADQLTCGGEGADPITVYNWRSGAVLSTYADGEPPLGVCSCLQREGAVLAAGNTFSHSQVRVWDVRVWDVSRGSLTDRFSLAPQCRGVRCLQIVSGAREMIAGCANGWIVFCDLRTGRFERHSYSHSDCINSLFLHGDYLLSASDDGLVKLTDRRTFGAEGPIAIHKFKRIVSSACCDDEHIFAGMDDGTVRVFDYSFRGAATLRRRQQGGGFTAQQREAFSAAIEAARRRELRMTESGIADD</sequence>
<dbReference type="Gene3D" id="2.130.10.10">
    <property type="entry name" value="YVTN repeat-like/Quinoprotein amine dehydrogenase"/>
    <property type="match status" value="2"/>
</dbReference>
<evidence type="ECO:0000313" key="4">
    <source>
        <dbReference type="Proteomes" id="UP000037460"/>
    </source>
</evidence>
<gene>
    <name evidence="3" type="ORF">Ctob_006249</name>
</gene>
<keyword evidence="4" id="KW-1185">Reference proteome</keyword>
<evidence type="ECO:0000256" key="1">
    <source>
        <dbReference type="ARBA" id="ARBA00022574"/>
    </source>
</evidence>
<dbReference type="InterPro" id="IPR001680">
    <property type="entry name" value="WD40_rpt"/>
</dbReference>
<dbReference type="InterPro" id="IPR050505">
    <property type="entry name" value="WDR55/POC1"/>
</dbReference>
<dbReference type="InterPro" id="IPR015943">
    <property type="entry name" value="WD40/YVTN_repeat-like_dom_sf"/>
</dbReference>
<dbReference type="SUPFAM" id="SSF50978">
    <property type="entry name" value="WD40 repeat-like"/>
    <property type="match status" value="1"/>
</dbReference>
<dbReference type="OrthoDB" id="273067at2759"/>
<name>A0A0M0JRU4_9EUKA</name>
<accession>A0A0M0JRU4</accession>
<organism evidence="3 4">
    <name type="scientific">Chrysochromulina tobinii</name>
    <dbReference type="NCBI Taxonomy" id="1460289"/>
    <lineage>
        <taxon>Eukaryota</taxon>
        <taxon>Haptista</taxon>
        <taxon>Haptophyta</taxon>
        <taxon>Prymnesiophyceae</taxon>
        <taxon>Prymnesiales</taxon>
        <taxon>Chrysochromulinaceae</taxon>
        <taxon>Chrysochromulina</taxon>
    </lineage>
</organism>
<protein>
    <submittedName>
        <fullName evidence="3">Uncharacterized protein</fullName>
    </submittedName>
</protein>
<dbReference type="EMBL" id="JWZX01002431">
    <property type="protein sequence ID" value="KOO29336.1"/>
    <property type="molecule type" value="Genomic_DNA"/>
</dbReference>
<evidence type="ECO:0000313" key="3">
    <source>
        <dbReference type="EMBL" id="KOO29336.1"/>
    </source>
</evidence>
<dbReference type="PANTHER" id="PTHR44019:SF8">
    <property type="entry name" value="POC1 CENTRIOLAR PROTEIN HOMOLOG"/>
    <property type="match status" value="1"/>
</dbReference>
<dbReference type="Pfam" id="PF00400">
    <property type="entry name" value="WD40"/>
    <property type="match status" value="2"/>
</dbReference>